<sequence length="470" mass="53769">MSFVATYGLTWKLYLYYVMEDWAGRERTIGEMKVHFVKGIPVASNLVWNVVMFVWMQAILIHWANFSPAFEQFCGLTVLLPCLLGSLSYYCFKYGIHAVATALVDGSTLMGWIHNWLAMQGPTMVALTHSSLFYVAGIVLQPYVLPPQWDFSLQFPKDLYEEYLTLCVYWFAALTLFCLITLPLSKQGYHVAMTAAGRHNITISYLEAFMELIYQSAQGTSILFTIIPLVVILQDYCQFRVYTLHMIMTAIEIAKYNYPVNHKFCITHQMMHEIQPLCQMTHIEHHVCKGIYPTSPAAGLWENWVFGHSIFVTQLVGMAPVPYSFLQGMYMGANLVVHTMWPHPKLLQWHTLHHTILADVYSVNNPSDYDKDHSQSVKVLHAKLQAVSPFVRYEFLPEFLATVLVVTCGLVMHYGLGLGLGHVDWAGRVNWEYYREDEINTTSSSSYDVLWNSTMAYAQRSFSWAVSSSV</sequence>
<comment type="caution">
    <text evidence="2">The sequence shown here is derived from an EMBL/GenBank/DDBJ whole genome shotgun (WGS) entry which is preliminary data.</text>
</comment>
<dbReference type="OrthoDB" id="408954at2759"/>
<reference evidence="2" key="1">
    <citation type="submission" date="2020-06" db="EMBL/GenBank/DDBJ databases">
        <authorList>
            <consortium name="Plant Systems Biology data submission"/>
        </authorList>
    </citation>
    <scope>NUCLEOTIDE SEQUENCE</scope>
    <source>
        <strain evidence="2">D6</strain>
    </source>
</reference>
<evidence type="ECO:0008006" key="4">
    <source>
        <dbReference type="Google" id="ProtNLM"/>
    </source>
</evidence>
<keyword evidence="3" id="KW-1185">Reference proteome</keyword>
<organism evidence="2 3">
    <name type="scientific">Seminavis robusta</name>
    <dbReference type="NCBI Taxonomy" id="568900"/>
    <lineage>
        <taxon>Eukaryota</taxon>
        <taxon>Sar</taxon>
        <taxon>Stramenopiles</taxon>
        <taxon>Ochrophyta</taxon>
        <taxon>Bacillariophyta</taxon>
        <taxon>Bacillariophyceae</taxon>
        <taxon>Bacillariophycidae</taxon>
        <taxon>Naviculales</taxon>
        <taxon>Naviculaceae</taxon>
        <taxon>Seminavis</taxon>
    </lineage>
</organism>
<proteinExistence type="predicted"/>
<accession>A0A9N8HUE9</accession>
<feature type="transmembrane region" description="Helical" evidence="1">
    <location>
        <begin position="73"/>
        <end position="90"/>
    </location>
</feature>
<name>A0A9N8HUE9_9STRA</name>
<dbReference type="EMBL" id="CAICTM010001644">
    <property type="protein sequence ID" value="CAB9525220.1"/>
    <property type="molecule type" value="Genomic_DNA"/>
</dbReference>
<feature type="transmembrane region" description="Helical" evidence="1">
    <location>
        <begin position="46"/>
        <end position="66"/>
    </location>
</feature>
<dbReference type="Proteomes" id="UP001153069">
    <property type="component" value="Unassembled WGS sequence"/>
</dbReference>
<evidence type="ECO:0000313" key="2">
    <source>
        <dbReference type="EMBL" id="CAB9525220.1"/>
    </source>
</evidence>
<evidence type="ECO:0000313" key="3">
    <source>
        <dbReference type="Proteomes" id="UP001153069"/>
    </source>
</evidence>
<gene>
    <name evidence="2" type="ORF">SEMRO_1646_G288310.1</name>
</gene>
<protein>
    <recommendedName>
        <fullName evidence="4">Fatty acid hydroxylase domain-containing protein</fullName>
    </recommendedName>
</protein>
<feature type="transmembrane region" description="Helical" evidence="1">
    <location>
        <begin position="96"/>
        <end position="117"/>
    </location>
</feature>
<keyword evidence="1" id="KW-0472">Membrane</keyword>
<dbReference type="AlphaFoldDB" id="A0A9N8HUE9"/>
<feature type="transmembrane region" description="Helical" evidence="1">
    <location>
        <begin position="163"/>
        <end position="184"/>
    </location>
</feature>
<evidence type="ECO:0000256" key="1">
    <source>
        <dbReference type="SAM" id="Phobius"/>
    </source>
</evidence>
<feature type="transmembrane region" description="Helical" evidence="1">
    <location>
        <begin position="124"/>
        <end position="143"/>
    </location>
</feature>
<keyword evidence="1" id="KW-1133">Transmembrane helix</keyword>
<keyword evidence="1" id="KW-0812">Transmembrane</keyword>